<organism evidence="3">
    <name type="scientific">Geobacter metallireducens</name>
    <dbReference type="NCBI Taxonomy" id="28232"/>
    <lineage>
        <taxon>Bacteria</taxon>
        <taxon>Pseudomonadati</taxon>
        <taxon>Thermodesulfobacteriota</taxon>
        <taxon>Desulfuromonadia</taxon>
        <taxon>Geobacterales</taxon>
        <taxon>Geobacteraceae</taxon>
        <taxon>Geobacter</taxon>
    </lineage>
</organism>
<name>A0A831TZM5_GEOME</name>
<dbReference type="InterPro" id="IPR050664">
    <property type="entry name" value="Octanoyltrans_LipM/LipL"/>
</dbReference>
<dbReference type="Pfam" id="PF21948">
    <property type="entry name" value="LplA-B_cat"/>
    <property type="match status" value="1"/>
</dbReference>
<evidence type="ECO:0000259" key="2">
    <source>
        <dbReference type="PROSITE" id="PS51733"/>
    </source>
</evidence>
<dbReference type="InterPro" id="IPR045864">
    <property type="entry name" value="aa-tRNA-synth_II/BPL/LPL"/>
</dbReference>
<dbReference type="EMBL" id="DSOV01000007">
    <property type="protein sequence ID" value="HEN41129.1"/>
    <property type="molecule type" value="Genomic_DNA"/>
</dbReference>
<proteinExistence type="predicted"/>
<evidence type="ECO:0000256" key="1">
    <source>
        <dbReference type="SAM" id="MobiDB-lite"/>
    </source>
</evidence>
<gene>
    <name evidence="3" type="ORF">ENQ87_01950</name>
</gene>
<protein>
    <submittedName>
        <fullName evidence="3">Lipoate--protein ligase family protein</fullName>
    </submittedName>
</protein>
<feature type="region of interest" description="Disordered" evidence="1">
    <location>
        <begin position="1"/>
        <end position="24"/>
    </location>
</feature>
<dbReference type="PANTHER" id="PTHR43679">
    <property type="entry name" value="OCTANOYLTRANSFERASE LIPM-RELATED"/>
    <property type="match status" value="1"/>
</dbReference>
<evidence type="ECO:0000313" key="3">
    <source>
        <dbReference type="EMBL" id="HEN41129.1"/>
    </source>
</evidence>
<accession>A0A831TZM5</accession>
<dbReference type="SUPFAM" id="SSF55681">
    <property type="entry name" value="Class II aaRS and biotin synthetases"/>
    <property type="match status" value="1"/>
</dbReference>
<dbReference type="GO" id="GO:0016874">
    <property type="term" value="F:ligase activity"/>
    <property type="evidence" value="ECO:0007669"/>
    <property type="project" value="UniProtKB-KW"/>
</dbReference>
<dbReference type="AlphaFoldDB" id="A0A831TZM5"/>
<dbReference type="CDD" id="cd16443">
    <property type="entry name" value="LplA"/>
    <property type="match status" value="1"/>
</dbReference>
<dbReference type="InterPro" id="IPR004143">
    <property type="entry name" value="BPL_LPL_catalytic"/>
</dbReference>
<dbReference type="Gene3D" id="3.30.930.10">
    <property type="entry name" value="Bira Bifunctional Protein, Domain 2"/>
    <property type="match status" value="1"/>
</dbReference>
<sequence length="302" mass="32531">MPRCPGPCRSPAWTRPRRPGSRTSATLAADCSENLTRWRLVDTGPLAGPANMAVDEALLQHFDPDRSQPVLRLYGWEPPAFSVGRFQRAEEALHLERCAAADIPVVRRITGGGVIYHAAELTYAVVCAPRHISDVRGVKESFRVLTGFLLRFYGDLGLEASWAVDAPSAGECLGGRPPLCFAGKEEYDIVAGGRKIGGNAQRRLKDVIFQHGSIPLRCALAEALPFFRDPPPGLLDGATSLAQLGVTAAPAWLRERLAAAFGVTLGVDLLPSSLTAEEEATAARLSAERYGKTAWNLHGETP</sequence>
<comment type="caution">
    <text evidence="3">The sequence shown here is derived from an EMBL/GenBank/DDBJ whole genome shotgun (WGS) entry which is preliminary data.</text>
</comment>
<feature type="domain" description="BPL/LPL catalytic" evidence="2">
    <location>
        <begin position="65"/>
        <end position="269"/>
    </location>
</feature>
<dbReference type="PANTHER" id="PTHR43679:SF2">
    <property type="entry name" value="OCTANOYL-[GCVH]:PROTEIN N-OCTANOYLTRANSFERASE"/>
    <property type="match status" value="1"/>
</dbReference>
<dbReference type="PROSITE" id="PS51733">
    <property type="entry name" value="BPL_LPL_CATALYTIC"/>
    <property type="match status" value="1"/>
</dbReference>
<keyword evidence="3" id="KW-0436">Ligase</keyword>
<reference evidence="3" key="1">
    <citation type="journal article" date="2020" name="mSystems">
        <title>Genome- and Community-Level Interaction Insights into Carbon Utilization and Element Cycling Functions of Hydrothermarchaeota in Hydrothermal Sediment.</title>
        <authorList>
            <person name="Zhou Z."/>
            <person name="Liu Y."/>
            <person name="Xu W."/>
            <person name="Pan J."/>
            <person name="Luo Z.H."/>
            <person name="Li M."/>
        </authorList>
    </citation>
    <scope>NUCLEOTIDE SEQUENCE [LARGE SCALE GENOMIC DNA]</scope>
    <source>
        <strain evidence="3">SpSt-349</strain>
    </source>
</reference>